<dbReference type="InterPro" id="IPR051449">
    <property type="entry name" value="ABC-2_transporter_component"/>
</dbReference>
<dbReference type="PANTHER" id="PTHR30294">
    <property type="entry name" value="MEMBRANE COMPONENT OF ABC TRANSPORTER YHHJ-RELATED"/>
    <property type="match status" value="1"/>
</dbReference>
<evidence type="ECO:0000256" key="4">
    <source>
        <dbReference type="ARBA" id="ARBA00022475"/>
    </source>
</evidence>
<protein>
    <submittedName>
        <fullName evidence="10">ABC transporter</fullName>
    </submittedName>
</protein>
<dbReference type="Pfam" id="PF12698">
    <property type="entry name" value="ABC2_membrane_3"/>
    <property type="match status" value="1"/>
</dbReference>
<feature type="transmembrane region" description="Helical" evidence="8">
    <location>
        <begin position="242"/>
        <end position="267"/>
    </location>
</feature>
<reference evidence="10 11" key="1">
    <citation type="submission" date="2017-07" db="EMBL/GenBank/DDBJ databases">
        <title>Isolation and whole genome analysis of endospore-forming bacteria from heroin.</title>
        <authorList>
            <person name="Kalinowski J."/>
            <person name="Ahrens B."/>
            <person name="Al-Dilaimi A."/>
            <person name="Winkler A."/>
            <person name="Wibberg D."/>
            <person name="Schleenbecker U."/>
            <person name="Ruckert C."/>
            <person name="Wolfel R."/>
            <person name="Grass G."/>
        </authorList>
    </citation>
    <scope>NUCLEOTIDE SEQUENCE [LARGE SCALE GENOMIC DNA]</scope>
    <source>
        <strain evidence="10 11">7537-G1</strain>
    </source>
</reference>
<dbReference type="PANTHER" id="PTHR30294:SF29">
    <property type="entry name" value="MULTIDRUG ABC TRANSPORTER PERMEASE YBHS-RELATED"/>
    <property type="match status" value="1"/>
</dbReference>
<feature type="domain" description="ABC transmembrane type-2" evidence="9">
    <location>
        <begin position="163"/>
        <end position="387"/>
    </location>
</feature>
<keyword evidence="4" id="KW-1003">Cell membrane</keyword>
<accession>A0A268EKI0</accession>
<dbReference type="InterPro" id="IPR013525">
    <property type="entry name" value="ABC2_TM"/>
</dbReference>
<organism evidence="10 11">
    <name type="scientific">Paenibacillus campinasensis</name>
    <dbReference type="NCBI Taxonomy" id="66347"/>
    <lineage>
        <taxon>Bacteria</taxon>
        <taxon>Bacillati</taxon>
        <taxon>Bacillota</taxon>
        <taxon>Bacilli</taxon>
        <taxon>Bacillales</taxon>
        <taxon>Paenibacillaceae</taxon>
        <taxon>Paenibacillus</taxon>
    </lineage>
</organism>
<evidence type="ECO:0000256" key="6">
    <source>
        <dbReference type="ARBA" id="ARBA00022989"/>
    </source>
</evidence>
<evidence type="ECO:0000256" key="8">
    <source>
        <dbReference type="SAM" id="Phobius"/>
    </source>
</evidence>
<dbReference type="GO" id="GO:0005886">
    <property type="term" value="C:plasma membrane"/>
    <property type="evidence" value="ECO:0007669"/>
    <property type="project" value="UniProtKB-SubCell"/>
</dbReference>
<dbReference type="GO" id="GO:0140359">
    <property type="term" value="F:ABC-type transporter activity"/>
    <property type="evidence" value="ECO:0007669"/>
    <property type="project" value="InterPro"/>
</dbReference>
<keyword evidence="6 8" id="KW-1133">Transmembrane helix</keyword>
<comment type="caution">
    <text evidence="10">The sequence shown here is derived from an EMBL/GenBank/DDBJ whole genome shotgun (WGS) entry which is preliminary data.</text>
</comment>
<comment type="similarity">
    <text evidence="2">Belongs to the ABC-2 integral membrane protein family.</text>
</comment>
<evidence type="ECO:0000256" key="7">
    <source>
        <dbReference type="ARBA" id="ARBA00023136"/>
    </source>
</evidence>
<dbReference type="EMBL" id="NPBY01000063">
    <property type="protein sequence ID" value="PAD73618.1"/>
    <property type="molecule type" value="Genomic_DNA"/>
</dbReference>
<feature type="transmembrane region" description="Helical" evidence="8">
    <location>
        <begin position="199"/>
        <end position="221"/>
    </location>
</feature>
<proteinExistence type="inferred from homology"/>
<evidence type="ECO:0000256" key="1">
    <source>
        <dbReference type="ARBA" id="ARBA00004651"/>
    </source>
</evidence>
<evidence type="ECO:0000256" key="5">
    <source>
        <dbReference type="ARBA" id="ARBA00022692"/>
    </source>
</evidence>
<keyword evidence="3" id="KW-0813">Transport</keyword>
<gene>
    <name evidence="10" type="ORF">CHH67_19445</name>
</gene>
<dbReference type="Gene3D" id="3.40.1710.10">
    <property type="entry name" value="abc type-2 transporter like domain"/>
    <property type="match status" value="1"/>
</dbReference>
<feature type="transmembrane region" description="Helical" evidence="8">
    <location>
        <begin position="314"/>
        <end position="331"/>
    </location>
</feature>
<evidence type="ECO:0000313" key="11">
    <source>
        <dbReference type="Proteomes" id="UP000215596"/>
    </source>
</evidence>
<feature type="transmembrane region" description="Helical" evidence="8">
    <location>
        <begin position="362"/>
        <end position="384"/>
    </location>
</feature>
<keyword evidence="5 8" id="KW-0812">Transmembrane</keyword>
<dbReference type="InterPro" id="IPR047817">
    <property type="entry name" value="ABC2_TM_bact-type"/>
</dbReference>
<evidence type="ECO:0000313" key="10">
    <source>
        <dbReference type="EMBL" id="PAD73618.1"/>
    </source>
</evidence>
<dbReference type="OrthoDB" id="1952619at2"/>
<keyword evidence="7 8" id="KW-0472">Membrane</keyword>
<dbReference type="PROSITE" id="PS51012">
    <property type="entry name" value="ABC_TM2"/>
    <property type="match status" value="1"/>
</dbReference>
<evidence type="ECO:0000256" key="3">
    <source>
        <dbReference type="ARBA" id="ARBA00022448"/>
    </source>
</evidence>
<sequence>MKIAAIAWFELRRMATSRSVLMNQFLLPLLLIFILGNALSGFFGGGQEYVQQMVRVGIIAEGPGREVPASLQSVIDSPEVEKLLVPTYLMDMETAEKQLRSGDLDYAVIIPQDWEQRISSGEETRLELLPGKDRELNLIADTVFKSYTAELNHRMADAAILGMDSMSAWLAAGGETAPGPFVEVGQMSEQGATYSAAQYYSVSMLVMFLLYSGLMASVSLFEEKDSRTLYRLQSAPVPGSSIFIGKLTGASLIAVIQAVVIVLGSMWLFGVEWGDRPLFLVLVCMLVTLGSMALAVVVTLFSRTAAGARGVMQTVIIAMTFVSGGFTPIAAEWVQQINTVTVNFWAMQSLLRIMLHSSGSEILFSMGMLAAVCVGLTAVASITYRKVGYHA</sequence>
<name>A0A268EKI0_9BACL</name>
<dbReference type="Proteomes" id="UP000215596">
    <property type="component" value="Unassembled WGS sequence"/>
</dbReference>
<dbReference type="RefSeq" id="WP_095267001.1">
    <property type="nucleotide sequence ID" value="NZ_NPBY01000063.1"/>
</dbReference>
<evidence type="ECO:0000259" key="9">
    <source>
        <dbReference type="PROSITE" id="PS51012"/>
    </source>
</evidence>
<evidence type="ECO:0000256" key="2">
    <source>
        <dbReference type="ARBA" id="ARBA00007783"/>
    </source>
</evidence>
<dbReference type="AlphaFoldDB" id="A0A268EKI0"/>
<feature type="transmembrane region" description="Helical" evidence="8">
    <location>
        <begin position="279"/>
        <end position="302"/>
    </location>
</feature>
<comment type="subcellular location">
    <subcellularLocation>
        <location evidence="1">Cell membrane</location>
        <topology evidence="1">Multi-pass membrane protein</topology>
    </subcellularLocation>
</comment>